<dbReference type="OrthoDB" id="128483at2759"/>
<gene>
    <name evidence="5" type="ORF">DICPUDRAFT_84262</name>
</gene>
<dbReference type="GO" id="GO:0046872">
    <property type="term" value="F:metal ion binding"/>
    <property type="evidence" value="ECO:0007669"/>
    <property type="project" value="UniProtKB-KW"/>
</dbReference>
<dbReference type="VEuPathDB" id="AmoebaDB:DICPUDRAFT_84262"/>
<keyword evidence="6" id="KW-1185">Reference proteome</keyword>
<protein>
    <recommendedName>
        <fullName evidence="4">DDE Tnp4 domain-containing protein</fullName>
    </recommendedName>
</protein>
<feature type="region of interest" description="Disordered" evidence="3">
    <location>
        <begin position="187"/>
        <end position="263"/>
    </location>
</feature>
<proteinExistence type="predicted"/>
<dbReference type="Proteomes" id="UP000001064">
    <property type="component" value="Unassembled WGS sequence"/>
</dbReference>
<evidence type="ECO:0000256" key="1">
    <source>
        <dbReference type="ARBA" id="ARBA00001968"/>
    </source>
</evidence>
<dbReference type="InterPro" id="IPR027806">
    <property type="entry name" value="HARBI1_dom"/>
</dbReference>
<dbReference type="PANTHER" id="PTHR34500">
    <property type="entry name" value="EXPRESSED PROTEIN"/>
    <property type="match status" value="1"/>
</dbReference>
<evidence type="ECO:0000256" key="3">
    <source>
        <dbReference type="SAM" id="MobiDB-lite"/>
    </source>
</evidence>
<evidence type="ECO:0000256" key="2">
    <source>
        <dbReference type="ARBA" id="ARBA00022723"/>
    </source>
</evidence>
<sequence>MKLVVHYMMSKVLWVNGPFKAPASDISIFRSGLGKVNMKPGERFIGDRGYKGEESKILIPHFEPKDRLMTHKEELENSFIKRKRIIIDNVFGILKKFGCFSGIWKSNLQKQQDALFLVLYTLNLSIGLSTKEHGFNSNSSIVNSSVSTVDEENMLNDKDNSEYEGIEEDTNFSSHILDCQKELINVTDMEGGNGSGEDKDRGENEENEMESPEILVSKIKKRSNEPKKDTSKTPKKKKANENSRIQSSENDSHNVPNNFNNHPIDPKITHIQDFHHKQNYSPTYLENNQKTTVKKCLQYIITDLNYGLNYYLIEDTILNDSVTLIFPILYFQNLPLFKISGIVLILNGDRYDAHVSFDILNVINKTRNSRTNRYSEHLQLTDTEEYKRHFAIVPLYQKYKYKDINQIIPFHDSQGNTPDYTNDKPDFVFADFKII</sequence>
<dbReference type="KEGG" id="dpp:DICPUDRAFT_84262"/>
<evidence type="ECO:0000259" key="4">
    <source>
        <dbReference type="Pfam" id="PF13359"/>
    </source>
</evidence>
<evidence type="ECO:0000313" key="6">
    <source>
        <dbReference type="Proteomes" id="UP000001064"/>
    </source>
</evidence>
<dbReference type="RefSeq" id="XP_003293727.1">
    <property type="nucleotide sequence ID" value="XM_003293679.1"/>
</dbReference>
<keyword evidence="2" id="KW-0479">Metal-binding</keyword>
<organism evidence="5 6">
    <name type="scientific">Dictyostelium purpureum</name>
    <name type="common">Slime mold</name>
    <dbReference type="NCBI Taxonomy" id="5786"/>
    <lineage>
        <taxon>Eukaryota</taxon>
        <taxon>Amoebozoa</taxon>
        <taxon>Evosea</taxon>
        <taxon>Eumycetozoa</taxon>
        <taxon>Dictyostelia</taxon>
        <taxon>Dictyosteliales</taxon>
        <taxon>Dictyosteliaceae</taxon>
        <taxon>Dictyostelium</taxon>
    </lineage>
</organism>
<feature type="compositionally biased region" description="Polar residues" evidence="3">
    <location>
        <begin position="242"/>
        <end position="261"/>
    </location>
</feature>
<dbReference type="GeneID" id="10505038"/>
<reference evidence="6" key="1">
    <citation type="journal article" date="2011" name="Genome Biol.">
        <title>Comparative genomics of the social amoebae Dictyostelium discoideum and Dictyostelium purpureum.</title>
        <authorList>
            <consortium name="US DOE Joint Genome Institute (JGI-PGF)"/>
            <person name="Sucgang R."/>
            <person name="Kuo A."/>
            <person name="Tian X."/>
            <person name="Salerno W."/>
            <person name="Parikh A."/>
            <person name="Feasley C.L."/>
            <person name="Dalin E."/>
            <person name="Tu H."/>
            <person name="Huang E."/>
            <person name="Barry K."/>
            <person name="Lindquist E."/>
            <person name="Shapiro H."/>
            <person name="Bruce D."/>
            <person name="Schmutz J."/>
            <person name="Salamov A."/>
            <person name="Fey P."/>
            <person name="Gaudet P."/>
            <person name="Anjard C."/>
            <person name="Babu M.M."/>
            <person name="Basu S."/>
            <person name="Bushmanova Y."/>
            <person name="van der Wel H."/>
            <person name="Katoh-Kurasawa M."/>
            <person name="Dinh C."/>
            <person name="Coutinho P.M."/>
            <person name="Saito T."/>
            <person name="Elias M."/>
            <person name="Schaap P."/>
            <person name="Kay R.R."/>
            <person name="Henrissat B."/>
            <person name="Eichinger L."/>
            <person name="Rivero F."/>
            <person name="Putnam N.H."/>
            <person name="West C.M."/>
            <person name="Loomis W.F."/>
            <person name="Chisholm R.L."/>
            <person name="Shaulsky G."/>
            <person name="Strassmann J.E."/>
            <person name="Queller D.C."/>
            <person name="Kuspa A."/>
            <person name="Grigoriev I.V."/>
        </authorList>
    </citation>
    <scope>NUCLEOTIDE SEQUENCE [LARGE SCALE GENOMIC DNA]</scope>
    <source>
        <strain evidence="6">QSDP1</strain>
    </source>
</reference>
<dbReference type="PANTHER" id="PTHR34500:SF1">
    <property type="entry name" value="DDE TNP4 DOMAIN-CONTAINING PROTEIN"/>
    <property type="match status" value="1"/>
</dbReference>
<evidence type="ECO:0000313" key="5">
    <source>
        <dbReference type="EMBL" id="EGC29759.1"/>
    </source>
</evidence>
<dbReference type="InParanoid" id="F1A233"/>
<feature type="domain" description="DDE Tnp4" evidence="4">
    <location>
        <begin position="10"/>
        <end position="118"/>
    </location>
</feature>
<accession>F1A233</accession>
<dbReference type="Pfam" id="PF13359">
    <property type="entry name" value="DDE_Tnp_4"/>
    <property type="match status" value="1"/>
</dbReference>
<comment type="cofactor">
    <cofactor evidence="1">
        <name>a divalent metal cation</name>
        <dbReference type="ChEBI" id="CHEBI:60240"/>
    </cofactor>
</comment>
<dbReference type="AlphaFoldDB" id="F1A233"/>
<feature type="compositionally biased region" description="Basic and acidic residues" evidence="3">
    <location>
        <begin position="222"/>
        <end position="232"/>
    </location>
</feature>
<dbReference type="EMBL" id="GL871395">
    <property type="protein sequence ID" value="EGC29759.1"/>
    <property type="molecule type" value="Genomic_DNA"/>
</dbReference>
<name>F1A233_DICPU</name>